<evidence type="ECO:0000313" key="5">
    <source>
        <dbReference type="Proteomes" id="UP000708208"/>
    </source>
</evidence>
<comment type="caution">
    <text evidence="4">The sequence shown here is derived from an EMBL/GenBank/DDBJ whole genome shotgun (WGS) entry which is preliminary data.</text>
</comment>
<dbReference type="OrthoDB" id="5307922at2759"/>
<dbReference type="GO" id="GO:0012505">
    <property type="term" value="C:endomembrane system"/>
    <property type="evidence" value="ECO:0007669"/>
    <property type="project" value="TreeGrafter"/>
</dbReference>
<name>A0A8J2J6J8_9HEXA</name>
<feature type="non-terminal residue" evidence="4">
    <location>
        <position position="1"/>
    </location>
</feature>
<dbReference type="Proteomes" id="UP000708208">
    <property type="component" value="Unassembled WGS sequence"/>
</dbReference>
<feature type="domain" description="Strictosidine synthase conserved region" evidence="3">
    <location>
        <begin position="4"/>
        <end position="65"/>
    </location>
</feature>
<keyword evidence="2" id="KW-0325">Glycoprotein</keyword>
<evidence type="ECO:0000256" key="1">
    <source>
        <dbReference type="ARBA" id="ARBA00022553"/>
    </source>
</evidence>
<evidence type="ECO:0000259" key="3">
    <source>
        <dbReference type="Pfam" id="PF03088"/>
    </source>
</evidence>
<keyword evidence="1" id="KW-0597">Phosphoprotein</keyword>
<evidence type="ECO:0000313" key="4">
    <source>
        <dbReference type="EMBL" id="CAG7660341.1"/>
    </source>
</evidence>
<evidence type="ECO:0000256" key="2">
    <source>
        <dbReference type="ARBA" id="ARBA00023180"/>
    </source>
</evidence>
<dbReference type="InterPro" id="IPR018119">
    <property type="entry name" value="Strictosidine_synth_cons-reg"/>
</dbReference>
<dbReference type="Pfam" id="PF03088">
    <property type="entry name" value="Str_synth"/>
    <property type="match status" value="1"/>
</dbReference>
<reference evidence="4" key="1">
    <citation type="submission" date="2021-06" db="EMBL/GenBank/DDBJ databases">
        <authorList>
            <person name="Hodson N. C."/>
            <person name="Mongue J. A."/>
            <person name="Jaron S. K."/>
        </authorList>
    </citation>
    <scope>NUCLEOTIDE SEQUENCE</scope>
</reference>
<accession>A0A8J2J6J8</accession>
<dbReference type="PANTHER" id="PTHR10426">
    <property type="entry name" value="STRICTOSIDINE SYNTHASE-RELATED"/>
    <property type="match status" value="1"/>
</dbReference>
<sequence length="101" mass="11301">NPLKDLLGNDPSGRLVEYDPKTKRNKVLIDAIHFANGVQLSENEDFVLISESIRCRVLRYHLKGPKAGQKDVFMDGLPGLPDNIRPNGKGGFYIVLSEPRQ</sequence>
<keyword evidence="5" id="KW-1185">Reference proteome</keyword>
<dbReference type="AlphaFoldDB" id="A0A8J2J6J8"/>
<protein>
    <recommendedName>
        <fullName evidence="3">Strictosidine synthase conserved region domain-containing protein</fullName>
    </recommendedName>
</protein>
<dbReference type="EMBL" id="CAJVCH010007334">
    <property type="protein sequence ID" value="CAG7660341.1"/>
    <property type="molecule type" value="Genomic_DNA"/>
</dbReference>
<organism evidence="4 5">
    <name type="scientific">Allacma fusca</name>
    <dbReference type="NCBI Taxonomy" id="39272"/>
    <lineage>
        <taxon>Eukaryota</taxon>
        <taxon>Metazoa</taxon>
        <taxon>Ecdysozoa</taxon>
        <taxon>Arthropoda</taxon>
        <taxon>Hexapoda</taxon>
        <taxon>Collembola</taxon>
        <taxon>Symphypleona</taxon>
        <taxon>Sminthuridae</taxon>
        <taxon>Allacma</taxon>
    </lineage>
</organism>
<dbReference type="GO" id="GO:0016787">
    <property type="term" value="F:hydrolase activity"/>
    <property type="evidence" value="ECO:0007669"/>
    <property type="project" value="TreeGrafter"/>
</dbReference>
<gene>
    <name evidence="4" type="ORF">AFUS01_LOCUS1324</name>
</gene>
<feature type="non-terminal residue" evidence="4">
    <location>
        <position position="101"/>
    </location>
</feature>
<dbReference type="PANTHER" id="PTHR10426:SF88">
    <property type="entry name" value="ADIPOCYTE PLASMA MEMBRANE-ASSOCIATED PROTEIN HEMOMUCIN-RELATED"/>
    <property type="match status" value="1"/>
</dbReference>
<proteinExistence type="predicted"/>